<dbReference type="InParanoid" id="A0A165EUZ7"/>
<protein>
    <recommendedName>
        <fullName evidence="3">MYND-type domain-containing protein</fullName>
    </recommendedName>
</protein>
<dbReference type="EMBL" id="KV426116">
    <property type="protein sequence ID" value="KZV87747.1"/>
    <property type="molecule type" value="Genomic_DNA"/>
</dbReference>
<feature type="non-terminal residue" evidence="1">
    <location>
        <position position="209"/>
    </location>
</feature>
<accession>A0A165EUZ7</accession>
<evidence type="ECO:0000313" key="1">
    <source>
        <dbReference type="EMBL" id="KZV87747.1"/>
    </source>
</evidence>
<keyword evidence="2" id="KW-1185">Reference proteome</keyword>
<dbReference type="Proteomes" id="UP000077266">
    <property type="component" value="Unassembled WGS sequence"/>
</dbReference>
<evidence type="ECO:0000313" key="2">
    <source>
        <dbReference type="Proteomes" id="UP000077266"/>
    </source>
</evidence>
<dbReference type="OrthoDB" id="265717at2759"/>
<reference evidence="1 2" key="1">
    <citation type="journal article" date="2016" name="Mol. Biol. Evol.">
        <title>Comparative Genomics of Early-Diverging Mushroom-Forming Fungi Provides Insights into the Origins of Lignocellulose Decay Capabilities.</title>
        <authorList>
            <person name="Nagy L.G."/>
            <person name="Riley R."/>
            <person name="Tritt A."/>
            <person name="Adam C."/>
            <person name="Daum C."/>
            <person name="Floudas D."/>
            <person name="Sun H."/>
            <person name="Yadav J.S."/>
            <person name="Pangilinan J."/>
            <person name="Larsson K.H."/>
            <person name="Matsuura K."/>
            <person name="Barry K."/>
            <person name="Labutti K."/>
            <person name="Kuo R."/>
            <person name="Ohm R.A."/>
            <person name="Bhattacharya S.S."/>
            <person name="Shirouzu T."/>
            <person name="Yoshinaga Y."/>
            <person name="Martin F.M."/>
            <person name="Grigoriev I.V."/>
            <person name="Hibbett D.S."/>
        </authorList>
    </citation>
    <scope>NUCLEOTIDE SEQUENCE [LARGE SCALE GENOMIC DNA]</scope>
    <source>
        <strain evidence="1 2">HHB12029</strain>
    </source>
</reference>
<gene>
    <name evidence="1" type="ORF">EXIGLDRAFT_839705</name>
</gene>
<proteinExistence type="predicted"/>
<organism evidence="1 2">
    <name type="scientific">Exidia glandulosa HHB12029</name>
    <dbReference type="NCBI Taxonomy" id="1314781"/>
    <lineage>
        <taxon>Eukaryota</taxon>
        <taxon>Fungi</taxon>
        <taxon>Dikarya</taxon>
        <taxon>Basidiomycota</taxon>
        <taxon>Agaricomycotina</taxon>
        <taxon>Agaricomycetes</taxon>
        <taxon>Auriculariales</taxon>
        <taxon>Exidiaceae</taxon>
        <taxon>Exidia</taxon>
    </lineage>
</organism>
<name>A0A165EUZ7_EXIGL</name>
<sequence>MERANENAQGSLGAERSCFVRWDELPPVDDEPPKNWVFLADVVENQTFMTTATYSIRDIAGRKLLLSVYPIKPTGSMFTIGRRGPDGRMQFDIPIGPRMEKVRNMQGGTMVAVKNCFAHWFMDGNVGVRLNEEDGDLDDFKHFPCTVAQFFDLNQRRKVAEDDDSAPCAKCTQPNAVKCCKCKTKYCSQPCQVERTCRVRQEQYCADKE</sequence>
<evidence type="ECO:0008006" key="3">
    <source>
        <dbReference type="Google" id="ProtNLM"/>
    </source>
</evidence>
<dbReference type="AlphaFoldDB" id="A0A165EUZ7"/>